<dbReference type="Gene3D" id="3.90.1590.10">
    <property type="entry name" value="glutathione-dependent formaldehyde- activating enzyme (gfa)"/>
    <property type="match status" value="1"/>
</dbReference>
<name>A0ABR2UYR8_9PEZI</name>
<evidence type="ECO:0000256" key="2">
    <source>
        <dbReference type="ARBA" id="ARBA00022723"/>
    </source>
</evidence>
<accession>A0ABR2UYR8</accession>
<dbReference type="InterPro" id="IPR006913">
    <property type="entry name" value="CENP-V/GFA"/>
</dbReference>
<comment type="similarity">
    <text evidence="1">Belongs to the Gfa family.</text>
</comment>
<dbReference type="PROSITE" id="PS51891">
    <property type="entry name" value="CENP_V_GFA"/>
    <property type="match status" value="1"/>
</dbReference>
<dbReference type="Proteomes" id="UP001408356">
    <property type="component" value="Unassembled WGS sequence"/>
</dbReference>
<reference evidence="6 7" key="1">
    <citation type="journal article" date="2024" name="J. Plant Pathol.">
        <title>Sequence and assembly of the genome of Seiridium unicorne, isolate CBS 538.82, causal agent of cypress canker disease.</title>
        <authorList>
            <person name="Scali E."/>
            <person name="Rocca G.D."/>
            <person name="Danti R."/>
            <person name="Garbelotto M."/>
            <person name="Barberini S."/>
            <person name="Baroncelli R."/>
            <person name="Emiliani G."/>
        </authorList>
    </citation>
    <scope>NUCLEOTIDE SEQUENCE [LARGE SCALE GENOMIC DNA]</scope>
    <source>
        <strain evidence="6 7">BM-138-508</strain>
    </source>
</reference>
<gene>
    <name evidence="6" type="ORF">SUNI508_07375</name>
</gene>
<evidence type="ECO:0000256" key="1">
    <source>
        <dbReference type="ARBA" id="ARBA00005495"/>
    </source>
</evidence>
<evidence type="ECO:0000256" key="4">
    <source>
        <dbReference type="ARBA" id="ARBA00023239"/>
    </source>
</evidence>
<comment type="caution">
    <text evidence="6">The sequence shown here is derived from an EMBL/GenBank/DDBJ whole genome shotgun (WGS) entry which is preliminary data.</text>
</comment>
<keyword evidence="4" id="KW-0456">Lyase</keyword>
<keyword evidence="7" id="KW-1185">Reference proteome</keyword>
<keyword evidence="3" id="KW-0862">Zinc</keyword>
<sequence length="157" mass="17190">MTKGTCLCKAIEISTDIEPKATVACSCTSCQACSASAFTINLVYPKGTIEVTKGKEHLKVFKGMQEDLLRSLHHHLKVETDMWGGIVEKADSGNDVFRHFCDTCGNAIYTQTVDGTFFVKGPVLKGLYNNPIMHVFTRNLPTWAEGVTTGDRKKDGA</sequence>
<dbReference type="SUPFAM" id="SSF51316">
    <property type="entry name" value="Mss4-like"/>
    <property type="match status" value="1"/>
</dbReference>
<dbReference type="PANTHER" id="PTHR33337">
    <property type="entry name" value="GFA DOMAIN-CONTAINING PROTEIN"/>
    <property type="match status" value="1"/>
</dbReference>
<dbReference type="InterPro" id="IPR011057">
    <property type="entry name" value="Mss4-like_sf"/>
</dbReference>
<evidence type="ECO:0000259" key="5">
    <source>
        <dbReference type="PROSITE" id="PS51891"/>
    </source>
</evidence>
<dbReference type="Pfam" id="PF04828">
    <property type="entry name" value="GFA"/>
    <property type="match status" value="1"/>
</dbReference>
<keyword evidence="2" id="KW-0479">Metal-binding</keyword>
<evidence type="ECO:0000313" key="7">
    <source>
        <dbReference type="Proteomes" id="UP001408356"/>
    </source>
</evidence>
<dbReference type="EMBL" id="JARVKF010000320">
    <property type="protein sequence ID" value="KAK9419400.1"/>
    <property type="molecule type" value="Genomic_DNA"/>
</dbReference>
<proteinExistence type="inferred from homology"/>
<protein>
    <submittedName>
        <fullName evidence="6">CENP-V/GFA domain-containing protein</fullName>
    </submittedName>
</protein>
<evidence type="ECO:0000313" key="6">
    <source>
        <dbReference type="EMBL" id="KAK9419400.1"/>
    </source>
</evidence>
<organism evidence="6 7">
    <name type="scientific">Seiridium unicorne</name>
    <dbReference type="NCBI Taxonomy" id="138068"/>
    <lineage>
        <taxon>Eukaryota</taxon>
        <taxon>Fungi</taxon>
        <taxon>Dikarya</taxon>
        <taxon>Ascomycota</taxon>
        <taxon>Pezizomycotina</taxon>
        <taxon>Sordariomycetes</taxon>
        <taxon>Xylariomycetidae</taxon>
        <taxon>Amphisphaeriales</taxon>
        <taxon>Sporocadaceae</taxon>
        <taxon>Seiridium</taxon>
    </lineage>
</organism>
<evidence type="ECO:0000256" key="3">
    <source>
        <dbReference type="ARBA" id="ARBA00022833"/>
    </source>
</evidence>
<dbReference type="PANTHER" id="PTHR33337:SF40">
    <property type="entry name" value="CENP-V_GFA DOMAIN-CONTAINING PROTEIN-RELATED"/>
    <property type="match status" value="1"/>
</dbReference>
<feature type="domain" description="CENP-V/GFA" evidence="5">
    <location>
        <begin position="2"/>
        <end position="144"/>
    </location>
</feature>